<gene>
    <name evidence="2" type="ORF">SCF082_LOCUS19553</name>
</gene>
<evidence type="ECO:0000313" key="3">
    <source>
        <dbReference type="Proteomes" id="UP001642464"/>
    </source>
</evidence>
<keyword evidence="3" id="KW-1185">Reference proteome</keyword>
<feature type="non-terminal residue" evidence="2">
    <location>
        <position position="141"/>
    </location>
</feature>
<dbReference type="EMBL" id="CAXAMM010013368">
    <property type="protein sequence ID" value="CAK9031222.1"/>
    <property type="molecule type" value="Genomic_DNA"/>
</dbReference>
<organism evidence="2 3">
    <name type="scientific">Durusdinium trenchii</name>
    <dbReference type="NCBI Taxonomy" id="1381693"/>
    <lineage>
        <taxon>Eukaryota</taxon>
        <taxon>Sar</taxon>
        <taxon>Alveolata</taxon>
        <taxon>Dinophyceae</taxon>
        <taxon>Suessiales</taxon>
        <taxon>Symbiodiniaceae</taxon>
        <taxon>Durusdinium</taxon>
    </lineage>
</organism>
<dbReference type="Proteomes" id="UP001642464">
    <property type="component" value="Unassembled WGS sequence"/>
</dbReference>
<accession>A0ABP0KZ12</accession>
<feature type="compositionally biased region" description="Acidic residues" evidence="1">
    <location>
        <begin position="40"/>
        <end position="54"/>
    </location>
</feature>
<protein>
    <submittedName>
        <fullName evidence="2">Uncharacterized protein</fullName>
    </submittedName>
</protein>
<name>A0ABP0KZ12_9DINO</name>
<feature type="compositionally biased region" description="Acidic residues" evidence="1">
    <location>
        <begin position="8"/>
        <end position="26"/>
    </location>
</feature>
<evidence type="ECO:0000313" key="2">
    <source>
        <dbReference type="EMBL" id="CAK9031222.1"/>
    </source>
</evidence>
<sequence length="141" mass="15762">MLERTIEDEMESGDEEKMEISDEENDFPPLPQKGRHGGDSDGEEFSSDDGEEAESMMKKLNFPMVEKEVQPASVVPKVSVAIQKRVAKLAEHKMTLEAVEVPNEMHKKLLEKIRSLYDGLQSADATLNESYTTGVVDGFTK</sequence>
<feature type="region of interest" description="Disordered" evidence="1">
    <location>
        <begin position="1"/>
        <end position="55"/>
    </location>
</feature>
<comment type="caution">
    <text evidence="2">The sequence shown here is derived from an EMBL/GenBank/DDBJ whole genome shotgun (WGS) entry which is preliminary data.</text>
</comment>
<reference evidence="2 3" key="1">
    <citation type="submission" date="2024-02" db="EMBL/GenBank/DDBJ databases">
        <authorList>
            <person name="Chen Y."/>
            <person name="Shah S."/>
            <person name="Dougan E. K."/>
            <person name="Thang M."/>
            <person name="Chan C."/>
        </authorList>
    </citation>
    <scope>NUCLEOTIDE SEQUENCE [LARGE SCALE GENOMIC DNA]</scope>
</reference>
<proteinExistence type="predicted"/>
<evidence type="ECO:0000256" key="1">
    <source>
        <dbReference type="SAM" id="MobiDB-lite"/>
    </source>
</evidence>